<accession>A0A7V8RCL3</accession>
<dbReference type="Gene3D" id="3.20.20.80">
    <property type="entry name" value="Glycosidases"/>
    <property type="match status" value="1"/>
</dbReference>
<dbReference type="AlphaFoldDB" id="A0A7V8RCL3"/>
<proteinExistence type="predicted"/>
<reference evidence="1 2" key="1">
    <citation type="journal article" date="1994" name="Int. J. Syst. Bacteriol.">
        <title>Phylogenetic positions of novel aerobic, bacteriochlorophyll a-containing bacteria and description of Roseococcus thiosulfatophilus gen. nov., sp. nov., Erythromicrobium ramosum gen. nov., sp. nov., and Erythrobacter litoralis sp. nov.</title>
        <authorList>
            <person name="Yurkov V."/>
            <person name="Stackebrandt E."/>
            <person name="Holmes A."/>
            <person name="Fuerst J.A."/>
            <person name="Hugenholtz P."/>
            <person name="Golecki J."/>
            <person name="Gad'on N."/>
            <person name="Gorlenko V.M."/>
            <person name="Kompantseva E.I."/>
            <person name="Drews G."/>
        </authorList>
    </citation>
    <scope>NUCLEOTIDE SEQUENCE [LARGE SCALE GENOMIC DNA]</scope>
    <source>
        <strain evidence="1 2">KR-99</strain>
    </source>
</reference>
<organism evidence="1 2">
    <name type="scientific">Sphingomonas ursincola</name>
    <dbReference type="NCBI Taxonomy" id="56361"/>
    <lineage>
        <taxon>Bacteria</taxon>
        <taxon>Pseudomonadati</taxon>
        <taxon>Pseudomonadota</taxon>
        <taxon>Alphaproteobacteria</taxon>
        <taxon>Sphingomonadales</taxon>
        <taxon>Sphingomonadaceae</taxon>
        <taxon>Sphingomonas</taxon>
    </lineage>
</organism>
<dbReference type="EMBL" id="VDES01000002">
    <property type="protein sequence ID" value="MBA1373993.1"/>
    <property type="molecule type" value="Genomic_DNA"/>
</dbReference>
<gene>
    <name evidence="1" type="ORF">FG486_06550</name>
</gene>
<keyword evidence="2" id="KW-1185">Reference proteome</keyword>
<dbReference type="SUPFAM" id="SSF51445">
    <property type="entry name" value="(Trans)glycosidases"/>
    <property type="match status" value="1"/>
</dbReference>
<evidence type="ECO:0000313" key="1">
    <source>
        <dbReference type="EMBL" id="MBA1373993.1"/>
    </source>
</evidence>
<sequence length="475" mass="52934">MKPIAELEPAAIRRVSAPHPERDWVRCAANAPYFQTESGAAWAPVGHNEAITWPHLAPLYRRQDVASVDRHFAALKASGVNCLRLMLDYNQVRYRHLESRCGHFSPAMVRLWDDLIQLGERHDIRFLLTPFDTFFMARRWKTHPYAQATGGPCKSPRHMFTCEATRAAIINRLLFATRRWGHSEAVFGWDLWNEIDSFYAGGDMAAVHDFVGEVSAALRAEELRVHGRSHPQTVSVYLPNLLLRPDLGEVIFRHPSLDFASVHLYEKGTIDHPRGTLAPAEATARLMTAAVEQCPVDRPLLDTEHGPIHAFKDRHITLPDDFDTELFRRMQWAHLASGGAGGGMRWPYRHPHVLLPAMHEAQGVLARFLPLIDWSDFRRQPLGERLRAPGFDGLATGCGDAHQAIVVLMANRAQCGHASTLDIQGLEPGVYSVTQMNTLTGELEAAQLQTMQDGTLTVLAGGTGQDVALAITRAS</sequence>
<dbReference type="Proteomes" id="UP000589292">
    <property type="component" value="Unassembled WGS sequence"/>
</dbReference>
<dbReference type="InterPro" id="IPR017853">
    <property type="entry name" value="GH"/>
</dbReference>
<comment type="caution">
    <text evidence="1">The sequence shown here is derived from an EMBL/GenBank/DDBJ whole genome shotgun (WGS) entry which is preliminary data.</text>
</comment>
<name>A0A7V8RCL3_9SPHN</name>
<dbReference type="RefSeq" id="WP_181266987.1">
    <property type="nucleotide sequence ID" value="NZ_BAAAGB010000001.1"/>
</dbReference>
<protein>
    <submittedName>
        <fullName evidence="1">Uncharacterized protein</fullName>
    </submittedName>
</protein>
<evidence type="ECO:0000313" key="2">
    <source>
        <dbReference type="Proteomes" id="UP000589292"/>
    </source>
</evidence>